<keyword evidence="1" id="KW-0732">Signal</keyword>
<name>A0A1E3W961_9HYPH</name>
<evidence type="ECO:0000313" key="2">
    <source>
        <dbReference type="EMBL" id="ODS02365.1"/>
    </source>
</evidence>
<feature type="signal peptide" evidence="1">
    <location>
        <begin position="1"/>
        <end position="27"/>
    </location>
</feature>
<sequence length="141" mass="14817">MKRMSHLLVCCALAVLAAGATASYVQAQLGSGRALLIYKEGVTPEQENKDRAACNEWAIQQSGFDPSAIFAAQQAGVRTRTIFEVAGAMDIATGGADPRWGSGAFGGATTSADKRRLAELYNAYLRAGALCLEGRGYAVAR</sequence>
<dbReference type="AlphaFoldDB" id="A0A1E3W961"/>
<accession>A0A1E3W961</accession>
<evidence type="ECO:0000313" key="3">
    <source>
        <dbReference type="Proteomes" id="UP000095042"/>
    </source>
</evidence>
<dbReference type="Proteomes" id="UP000095042">
    <property type="component" value="Unassembled WGS sequence"/>
</dbReference>
<protein>
    <submittedName>
        <fullName evidence="2">Uncharacterized protein</fullName>
    </submittedName>
</protein>
<reference evidence="2 3" key="1">
    <citation type="journal article" date="2016" name="Environ. Microbiol.">
        <title>New Methyloceanibacter diversity from North Sea sediments includes methanotroph containing solely the soluble methane monooxygenase.</title>
        <authorList>
            <person name="Vekeman B."/>
            <person name="Kerckhof F.M."/>
            <person name="Cremers G."/>
            <person name="de Vos P."/>
            <person name="Vandamme P."/>
            <person name="Boon N."/>
            <person name="Op den Camp H.J."/>
            <person name="Heylen K."/>
        </authorList>
    </citation>
    <scope>NUCLEOTIDE SEQUENCE [LARGE SCALE GENOMIC DNA]</scope>
    <source>
        <strain evidence="2 3">R-67177</strain>
    </source>
</reference>
<comment type="caution">
    <text evidence="2">The sequence shown here is derived from an EMBL/GenBank/DDBJ whole genome shotgun (WGS) entry which is preliminary data.</text>
</comment>
<dbReference type="EMBL" id="LPWD01000334">
    <property type="protein sequence ID" value="ODS02365.1"/>
    <property type="molecule type" value="Genomic_DNA"/>
</dbReference>
<feature type="chain" id="PRO_5009139106" evidence="1">
    <location>
        <begin position="28"/>
        <end position="141"/>
    </location>
</feature>
<keyword evidence="3" id="KW-1185">Reference proteome</keyword>
<organism evidence="2 3">
    <name type="scientific">Methyloceanibacter marginalis</name>
    <dbReference type="NCBI Taxonomy" id="1774971"/>
    <lineage>
        <taxon>Bacteria</taxon>
        <taxon>Pseudomonadati</taxon>
        <taxon>Pseudomonadota</taxon>
        <taxon>Alphaproteobacteria</taxon>
        <taxon>Hyphomicrobiales</taxon>
        <taxon>Hyphomicrobiaceae</taxon>
        <taxon>Methyloceanibacter</taxon>
    </lineage>
</organism>
<proteinExistence type="predicted"/>
<gene>
    <name evidence="2" type="ORF">AUC71_00135</name>
</gene>
<evidence type="ECO:0000256" key="1">
    <source>
        <dbReference type="SAM" id="SignalP"/>
    </source>
</evidence>